<dbReference type="InterPro" id="IPR027417">
    <property type="entry name" value="P-loop_NTPase"/>
</dbReference>
<protein>
    <recommendedName>
        <fullName evidence="11">RecBCD enzyme subunit RecD</fullName>
        <ecNumber evidence="11">5.6.2.3</ecNumber>
    </recommendedName>
    <alternativeName>
        <fullName evidence="11">DNA 5'-3' helicase subunit RecD</fullName>
    </alternativeName>
    <alternativeName>
        <fullName evidence="11">Exonuclease V subunit RecD</fullName>
        <shortName evidence="11">ExoV subunit RecD</shortName>
    </alternativeName>
    <alternativeName>
        <fullName evidence="11">Helicase/nuclease RecBCD subunit RecD</fullName>
    </alternativeName>
</protein>
<keyword evidence="3 11" id="KW-0227">DNA damage</keyword>
<keyword evidence="2 11" id="KW-0547">Nucleotide-binding</keyword>
<dbReference type="InterPro" id="IPR050534">
    <property type="entry name" value="Coronavir_polyprotein_1ab"/>
</dbReference>
<evidence type="ECO:0000313" key="13">
    <source>
        <dbReference type="EMBL" id="SIT65751.1"/>
    </source>
</evidence>
<evidence type="ECO:0000256" key="4">
    <source>
        <dbReference type="ARBA" id="ARBA00022801"/>
    </source>
</evidence>
<evidence type="ECO:0000256" key="1">
    <source>
        <dbReference type="ARBA" id="ARBA00022722"/>
    </source>
</evidence>
<dbReference type="HAMAP" id="MF_01487">
    <property type="entry name" value="RecD"/>
    <property type="match status" value="1"/>
</dbReference>
<dbReference type="RefSeq" id="WP_076754175.1">
    <property type="nucleotide sequence ID" value="NZ_CP023018.1"/>
</dbReference>
<dbReference type="InterPro" id="IPR049550">
    <property type="entry name" value="RecD_N"/>
</dbReference>
<dbReference type="InterPro" id="IPR041851">
    <property type="entry name" value="RecD_N_sf"/>
</dbReference>
<keyword evidence="8 11" id="KW-0238">DNA-binding</keyword>
<dbReference type="OrthoDB" id="9803432at2"/>
<keyword evidence="9 11" id="KW-0234">DNA repair</keyword>
<dbReference type="EMBL" id="FTPK01000001">
    <property type="protein sequence ID" value="SIT65751.1"/>
    <property type="molecule type" value="Genomic_DNA"/>
</dbReference>
<reference evidence="13 14" key="1">
    <citation type="submission" date="2017-01" db="EMBL/GenBank/DDBJ databases">
        <authorList>
            <person name="Mah S.A."/>
            <person name="Swanson W.J."/>
            <person name="Moy G.W."/>
            <person name="Vacquier V.D."/>
        </authorList>
    </citation>
    <scope>NUCLEOTIDE SEQUENCE [LARGE SCALE GENOMIC DNA]</scope>
    <source>
        <strain evidence="13 14">M9</strain>
    </source>
</reference>
<dbReference type="SUPFAM" id="SSF52540">
    <property type="entry name" value="P-loop containing nucleoside triphosphate hydrolases"/>
    <property type="match status" value="1"/>
</dbReference>
<evidence type="ECO:0000256" key="11">
    <source>
        <dbReference type="HAMAP-Rule" id="MF_01487"/>
    </source>
</evidence>
<sequence>MNTSQNTLIAPAQALQNSDRMLKLLIQWREAGWLRAIDVALARLLADTLEDAPSLALLAAALCSHQVGRGHVCLDLAALMDDPSAVLGMPNDNHHDDEGVCRPEALVQALTLGQWQQALQYPPLLSLGAPLICRVQRVYLRRYDHAEALLAEHLLKRLAPLEGVDAALLTDTAARLFSAQDEDLGKADQMRACVTAAQSRFCLITGGPGTGKTSTVLKLLALLLSVHAQQHPEDSLPRIRLCAPSGKAAARLTDSLAQRLDELDLGQIQDPERIKAAIPLQVDTLHRLLGRRLGKRQPHYNAERQLPVEILIVDEASMVDLEMMADLLQALPAQARLVLLGDKDQLASVEAGAVLAELYESQRPTLCERVVTLRHSYRFTADSGISLLANAVNQGDAPAVEEIFQQDREDLDRQRLDTLHDQYFSQQLCSIVPSGGYGAYLLQLKKQRPAPNSADSEYQRWAKEVLQTHQQFQILAAVRQGTRGVEGLNRHIAELLYVASFIDAKEGWYEGRPILVTRNDHVLGVMNGDIGVVLMVPEKDTDELRLRVAFLRPELEGGVLWVSPARLQSVESVYALTVHKAQGSEFAHTMLVLPEHPSPVLTRELVYTGITRASQRLSLVEPGSSEVLQSALKRRVARASGLAHRLDQQP</sequence>
<keyword evidence="14" id="KW-1185">Reference proteome</keyword>
<dbReference type="SMART" id="SM00382">
    <property type="entry name" value="AAA"/>
    <property type="match status" value="1"/>
</dbReference>
<dbReference type="GO" id="GO:0016887">
    <property type="term" value="F:ATP hydrolysis activity"/>
    <property type="evidence" value="ECO:0007669"/>
    <property type="project" value="RHEA"/>
</dbReference>
<evidence type="ECO:0000256" key="3">
    <source>
        <dbReference type="ARBA" id="ARBA00022763"/>
    </source>
</evidence>
<keyword evidence="7 11" id="KW-0067">ATP-binding</keyword>
<organism evidence="13 14">
    <name type="scientific">Ectothiorhodosinus mongolicus</name>
    <dbReference type="NCBI Taxonomy" id="233100"/>
    <lineage>
        <taxon>Bacteria</taxon>
        <taxon>Pseudomonadati</taxon>
        <taxon>Pseudomonadota</taxon>
        <taxon>Gammaproteobacteria</taxon>
        <taxon>Chromatiales</taxon>
        <taxon>Ectothiorhodospiraceae</taxon>
        <taxon>Ectothiorhodosinus</taxon>
    </lineage>
</organism>
<dbReference type="Proteomes" id="UP000223759">
    <property type="component" value="Unassembled WGS sequence"/>
</dbReference>
<dbReference type="Pfam" id="PF13245">
    <property type="entry name" value="AAA_19"/>
    <property type="match status" value="1"/>
</dbReference>
<evidence type="ECO:0000256" key="9">
    <source>
        <dbReference type="ARBA" id="ARBA00023204"/>
    </source>
</evidence>
<accession>A0A1R3VMD7</accession>
<evidence type="ECO:0000256" key="5">
    <source>
        <dbReference type="ARBA" id="ARBA00022806"/>
    </source>
</evidence>
<comment type="function">
    <text evidence="11">A helicase/nuclease that prepares dsDNA breaks (DSB) for recombinational DNA repair. Binds to DSBs and unwinds DNA via a highly rapid and processive ATP-dependent bidirectional helicase activity. Unwinds dsDNA until it encounters a Chi (crossover hotspot instigator) sequence from the 3' direction. Cuts ssDNA a few nucleotides 3' to the Chi site. The properties and activities of the enzyme are changed at Chi. The Chi-altered holoenzyme produces a long 3'-ssDNA overhang and facilitates RecA-binding to the ssDNA for homologous DNA recombination and repair. Holoenzyme degrades any linearized DNA that is unable to undergo homologous recombination. In the holoenzyme this subunit has ssDNA-dependent ATPase and 5'-3' helicase activity. When added to pre-assembled RecBC greatly stimulates nuclease activity and augments holoenzyme processivity. Negatively regulates the RecA-loading ability of RecBCD.</text>
</comment>
<evidence type="ECO:0000256" key="10">
    <source>
        <dbReference type="ARBA" id="ARBA00023235"/>
    </source>
</evidence>
<comment type="miscellaneous">
    <text evidence="11">In the RecBCD complex, RecB has a slow 3'-5' helicase, an exonuclease activity and loads RecA onto ssDNA, RecD has a fast 5'-3' helicase activity, while RecC stimulates the ATPase and processivity of the RecB helicase and contributes to recognition of the Chi site.</text>
</comment>
<gene>
    <name evidence="11" type="primary">recD</name>
    <name evidence="13" type="ORF">SAMN05216526_0202</name>
</gene>
<keyword evidence="1 11" id="KW-0540">Nuclease</keyword>
<comment type="catalytic activity">
    <reaction evidence="11">
        <text>ATP + H2O = ADP + phosphate + H(+)</text>
        <dbReference type="Rhea" id="RHEA:13065"/>
        <dbReference type="ChEBI" id="CHEBI:15377"/>
        <dbReference type="ChEBI" id="CHEBI:15378"/>
        <dbReference type="ChEBI" id="CHEBI:30616"/>
        <dbReference type="ChEBI" id="CHEBI:43474"/>
        <dbReference type="ChEBI" id="CHEBI:456216"/>
        <dbReference type="EC" id="5.6.2.3"/>
    </reaction>
</comment>
<keyword evidence="4 11" id="KW-0378">Hydrolase</keyword>
<dbReference type="STRING" id="233100.SAMN05216526_0202"/>
<dbReference type="GO" id="GO:0005524">
    <property type="term" value="F:ATP binding"/>
    <property type="evidence" value="ECO:0007669"/>
    <property type="project" value="UniProtKB-UniRule"/>
</dbReference>
<evidence type="ECO:0000259" key="12">
    <source>
        <dbReference type="SMART" id="SM00382"/>
    </source>
</evidence>
<dbReference type="GO" id="GO:0017116">
    <property type="term" value="F:single-stranded DNA helicase activity"/>
    <property type="evidence" value="ECO:0007669"/>
    <property type="project" value="TreeGrafter"/>
</dbReference>
<dbReference type="GO" id="GO:0043139">
    <property type="term" value="F:5'-3' DNA helicase activity"/>
    <property type="evidence" value="ECO:0007669"/>
    <property type="project" value="UniProtKB-UniRule"/>
</dbReference>
<dbReference type="InterPro" id="IPR003593">
    <property type="entry name" value="AAA+_ATPase"/>
</dbReference>
<comment type="similarity">
    <text evidence="11">Belongs to the RecD family.</text>
</comment>
<dbReference type="AlphaFoldDB" id="A0A1R3VMD7"/>
<keyword evidence="5 11" id="KW-0347">Helicase</keyword>
<name>A0A1R3VMD7_9GAMM</name>
<comment type="subunit">
    <text evidence="11">Heterotrimer of RecB, RecC and RecD. All subunits contribute to DNA-binding.</text>
</comment>
<dbReference type="InterPro" id="IPR027785">
    <property type="entry name" value="UvrD-like_helicase_C"/>
</dbReference>
<dbReference type="CDD" id="cd18809">
    <property type="entry name" value="SF1_C_RecD"/>
    <property type="match status" value="1"/>
</dbReference>
<dbReference type="CDD" id="cd17933">
    <property type="entry name" value="DEXSc_RecD-like"/>
    <property type="match status" value="1"/>
</dbReference>
<feature type="binding site" evidence="11">
    <location>
        <begin position="206"/>
        <end position="213"/>
    </location>
    <ligand>
        <name>ATP</name>
        <dbReference type="ChEBI" id="CHEBI:30616"/>
    </ligand>
</feature>
<dbReference type="Gene3D" id="1.10.10.1020">
    <property type="entry name" value="RecBCD complex, subunit RecD, N-terminal domain"/>
    <property type="match status" value="1"/>
</dbReference>
<dbReference type="GO" id="GO:0009338">
    <property type="term" value="C:exodeoxyribonuclease V complex"/>
    <property type="evidence" value="ECO:0007669"/>
    <property type="project" value="InterPro"/>
</dbReference>
<proteinExistence type="inferred from homology"/>
<dbReference type="InterPro" id="IPR006344">
    <property type="entry name" value="RecD"/>
</dbReference>
<dbReference type="PANTHER" id="PTHR43788">
    <property type="entry name" value="DNA2/NAM7 HELICASE FAMILY MEMBER"/>
    <property type="match status" value="1"/>
</dbReference>
<dbReference type="GO" id="GO:0008854">
    <property type="term" value="F:exodeoxyribonuclease V activity"/>
    <property type="evidence" value="ECO:0007669"/>
    <property type="project" value="InterPro"/>
</dbReference>
<dbReference type="PANTHER" id="PTHR43788:SF6">
    <property type="entry name" value="DNA HELICASE B"/>
    <property type="match status" value="1"/>
</dbReference>
<dbReference type="Pfam" id="PF13538">
    <property type="entry name" value="UvrD_C_2"/>
    <property type="match status" value="1"/>
</dbReference>
<dbReference type="Gene3D" id="3.40.50.300">
    <property type="entry name" value="P-loop containing nucleotide triphosphate hydrolases"/>
    <property type="match status" value="3"/>
</dbReference>
<evidence type="ECO:0000256" key="8">
    <source>
        <dbReference type="ARBA" id="ARBA00023125"/>
    </source>
</evidence>
<evidence type="ECO:0000313" key="14">
    <source>
        <dbReference type="Proteomes" id="UP000223759"/>
    </source>
</evidence>
<dbReference type="GO" id="GO:0000724">
    <property type="term" value="P:double-strand break repair via homologous recombination"/>
    <property type="evidence" value="ECO:0007669"/>
    <property type="project" value="UniProtKB-UniRule"/>
</dbReference>
<feature type="domain" description="AAA+ ATPase" evidence="12">
    <location>
        <begin position="198"/>
        <end position="554"/>
    </location>
</feature>
<dbReference type="Pfam" id="PF21185">
    <property type="entry name" value="RecD_N"/>
    <property type="match status" value="1"/>
</dbReference>
<keyword evidence="6 11" id="KW-0269">Exonuclease</keyword>
<dbReference type="GO" id="GO:0003677">
    <property type="term" value="F:DNA binding"/>
    <property type="evidence" value="ECO:0007669"/>
    <property type="project" value="UniProtKB-UniRule"/>
</dbReference>
<dbReference type="EC" id="5.6.2.3" evidence="11"/>
<evidence type="ECO:0000256" key="7">
    <source>
        <dbReference type="ARBA" id="ARBA00022840"/>
    </source>
</evidence>
<evidence type="ECO:0000256" key="6">
    <source>
        <dbReference type="ARBA" id="ARBA00022839"/>
    </source>
</evidence>
<keyword evidence="10 11" id="KW-0413">Isomerase</keyword>
<evidence type="ECO:0000256" key="2">
    <source>
        <dbReference type="ARBA" id="ARBA00022741"/>
    </source>
</evidence>
<dbReference type="NCBIfam" id="TIGR01447">
    <property type="entry name" value="recD"/>
    <property type="match status" value="1"/>
</dbReference>